<evidence type="ECO:0008006" key="3">
    <source>
        <dbReference type="Google" id="ProtNLM"/>
    </source>
</evidence>
<accession>A0A4Q0P3R5</accession>
<name>A0A4Q0P3R5_9FLAO</name>
<dbReference type="AlphaFoldDB" id="A0A4Q0P3R5"/>
<evidence type="ECO:0000313" key="1">
    <source>
        <dbReference type="EMBL" id="RXG20676.1"/>
    </source>
</evidence>
<dbReference type="InterPro" id="IPR025365">
    <property type="entry name" value="DUF4269"/>
</dbReference>
<organism evidence="1 2">
    <name type="scientific">Leeuwenhoekiella aequorea</name>
    <dbReference type="NCBI Taxonomy" id="283736"/>
    <lineage>
        <taxon>Bacteria</taxon>
        <taxon>Pseudomonadati</taxon>
        <taxon>Bacteroidota</taxon>
        <taxon>Flavobacteriia</taxon>
        <taxon>Flavobacteriales</taxon>
        <taxon>Flavobacteriaceae</taxon>
        <taxon>Leeuwenhoekiella</taxon>
    </lineage>
</organism>
<evidence type="ECO:0000313" key="2">
    <source>
        <dbReference type="Proteomes" id="UP000289238"/>
    </source>
</evidence>
<dbReference type="EMBL" id="QOVM01000007">
    <property type="protein sequence ID" value="RXG20676.1"/>
    <property type="molecule type" value="Genomic_DNA"/>
</dbReference>
<protein>
    <recommendedName>
        <fullName evidence="3">DUF4269 domain-containing protein</fullName>
    </recommendedName>
</protein>
<comment type="caution">
    <text evidence="1">The sequence shown here is derived from an EMBL/GenBank/DDBJ whole genome shotgun (WGS) entry which is preliminary data.</text>
</comment>
<dbReference type="Pfam" id="PF14091">
    <property type="entry name" value="DUF4269"/>
    <property type="match status" value="1"/>
</dbReference>
<sequence>MIIEHRILKERGSIFLQKVKELKANGMKTEPAFAKLLGLKGNPYTELLKFEL</sequence>
<reference evidence="1 2" key="1">
    <citation type="submission" date="2018-07" db="EMBL/GenBank/DDBJ databases">
        <title>Leeuwenhoekiella genomics.</title>
        <authorList>
            <person name="Tahon G."/>
            <person name="Willems A."/>
        </authorList>
    </citation>
    <scope>NUCLEOTIDE SEQUENCE [LARGE SCALE GENOMIC DNA]</scope>
    <source>
        <strain evidence="1 2">LMG 22550</strain>
    </source>
</reference>
<keyword evidence="2" id="KW-1185">Reference proteome</keyword>
<proteinExistence type="predicted"/>
<gene>
    <name evidence="1" type="ORF">DSM00_2780</name>
</gene>
<dbReference type="Proteomes" id="UP000289238">
    <property type="component" value="Unassembled WGS sequence"/>
</dbReference>